<feature type="domain" description="D-alanyl-D-alanine carboxypeptidase-like core" evidence="2">
    <location>
        <begin position="204"/>
        <end position="333"/>
    </location>
</feature>
<comment type="caution">
    <text evidence="3">The sequence shown here is derived from an EMBL/GenBank/DDBJ whole genome shotgun (WGS) entry which is preliminary data.</text>
</comment>
<dbReference type="EMBL" id="LBTH01000040">
    <property type="protein sequence ID" value="KKQ34967.1"/>
    <property type="molecule type" value="Genomic_DNA"/>
</dbReference>
<dbReference type="PANTHER" id="PTHR34385:SF1">
    <property type="entry name" value="PEPTIDOGLYCAN L-ALANYL-D-GLUTAMATE ENDOPEPTIDASE CWLK"/>
    <property type="match status" value="1"/>
</dbReference>
<dbReference type="Pfam" id="PF02557">
    <property type="entry name" value="VanY"/>
    <property type="match status" value="1"/>
</dbReference>
<feature type="chain" id="PRO_5002532358" evidence="1">
    <location>
        <begin position="25"/>
        <end position="353"/>
    </location>
</feature>
<protein>
    <submittedName>
        <fullName evidence="3">Carboxypeptidase</fullName>
    </submittedName>
</protein>
<dbReference type="PATRIC" id="fig|1619087.5.peg.494"/>
<name>A0A0G0GY29_9BACT</name>
<accession>A0A0G0GY29</accession>
<dbReference type="CDD" id="cd14852">
    <property type="entry name" value="LD-carboxypeptidase"/>
    <property type="match status" value="1"/>
</dbReference>
<evidence type="ECO:0000256" key="1">
    <source>
        <dbReference type="SAM" id="SignalP"/>
    </source>
</evidence>
<gene>
    <name evidence="3" type="ORF">US52_C0040G0006</name>
</gene>
<dbReference type="AlphaFoldDB" id="A0A0G0GY29"/>
<organism evidence="3 4">
    <name type="scientific">candidate division WS6 bacterium GW2011_GWA2_37_6</name>
    <dbReference type="NCBI Taxonomy" id="1619087"/>
    <lineage>
        <taxon>Bacteria</taxon>
        <taxon>Candidatus Dojkabacteria</taxon>
    </lineage>
</organism>
<evidence type="ECO:0000313" key="4">
    <source>
        <dbReference type="Proteomes" id="UP000034852"/>
    </source>
</evidence>
<dbReference type="InterPro" id="IPR052179">
    <property type="entry name" value="DD-CPase-like"/>
</dbReference>
<keyword evidence="3" id="KW-0378">Hydrolase</keyword>
<dbReference type="PANTHER" id="PTHR34385">
    <property type="entry name" value="D-ALANYL-D-ALANINE CARBOXYPEPTIDASE"/>
    <property type="match status" value="1"/>
</dbReference>
<dbReference type="Proteomes" id="UP000034852">
    <property type="component" value="Unassembled WGS sequence"/>
</dbReference>
<dbReference type="Gene3D" id="3.30.1380.10">
    <property type="match status" value="1"/>
</dbReference>
<evidence type="ECO:0000259" key="2">
    <source>
        <dbReference type="Pfam" id="PF02557"/>
    </source>
</evidence>
<sequence length="353" mass="39553">MAIRKVFISLVITALLFISSLLSAATWEHIYVSIKSSYTDDAGDHNSLGSSQSHVYNNKVIPLVNVQEVARPINSRQVEVKIESTKALSVSYKGLNLGELENTSGPGHFYLYSLKLDNLIFAYTETELLLADRQGNTFGQSLAVYNFGGQSFAIMPFSDYEIIEDKNNFLAPVSKEYQLSADFVPADLENIQTAGVATFSTKFMLRKSALVALQEMYNDMEAEGLDVLVTSSYRSYYDQQNTYAFWIGNTGSITLADSASARPGFSEHQLGTTIDIVNSETNYKLNKDFIKTNAGKWLNANAYKYGFVMSYPDNVEDITGYTYEPWHWRYIGKEMAVAYNESGLTLVEFLKLN</sequence>
<proteinExistence type="predicted"/>
<dbReference type="InterPro" id="IPR009045">
    <property type="entry name" value="Zn_M74/Hedgehog-like"/>
</dbReference>
<reference evidence="3 4" key="1">
    <citation type="journal article" date="2015" name="Nature">
        <title>rRNA introns, odd ribosomes, and small enigmatic genomes across a large radiation of phyla.</title>
        <authorList>
            <person name="Brown C.T."/>
            <person name="Hug L.A."/>
            <person name="Thomas B.C."/>
            <person name="Sharon I."/>
            <person name="Castelle C.J."/>
            <person name="Singh A."/>
            <person name="Wilkins M.J."/>
            <person name="Williams K.H."/>
            <person name="Banfield J.F."/>
        </authorList>
    </citation>
    <scope>NUCLEOTIDE SEQUENCE [LARGE SCALE GENOMIC DNA]</scope>
</reference>
<dbReference type="GO" id="GO:0006508">
    <property type="term" value="P:proteolysis"/>
    <property type="evidence" value="ECO:0007669"/>
    <property type="project" value="InterPro"/>
</dbReference>
<keyword evidence="3" id="KW-0645">Protease</keyword>
<evidence type="ECO:0000313" key="3">
    <source>
        <dbReference type="EMBL" id="KKQ34967.1"/>
    </source>
</evidence>
<keyword evidence="1" id="KW-0732">Signal</keyword>
<dbReference type="GO" id="GO:0004180">
    <property type="term" value="F:carboxypeptidase activity"/>
    <property type="evidence" value="ECO:0007669"/>
    <property type="project" value="UniProtKB-KW"/>
</dbReference>
<feature type="signal peptide" evidence="1">
    <location>
        <begin position="1"/>
        <end position="24"/>
    </location>
</feature>
<dbReference type="InterPro" id="IPR003709">
    <property type="entry name" value="VanY-like_core_dom"/>
</dbReference>
<dbReference type="SUPFAM" id="SSF55166">
    <property type="entry name" value="Hedgehog/DD-peptidase"/>
    <property type="match status" value="1"/>
</dbReference>
<dbReference type="InterPro" id="IPR058193">
    <property type="entry name" value="VanY/YodJ_core_dom"/>
</dbReference>
<keyword evidence="3" id="KW-0121">Carboxypeptidase</keyword>